<organism evidence="2 3">
    <name type="scientific">Portunus trituberculatus</name>
    <name type="common">Swimming crab</name>
    <name type="synonym">Neptunus trituberculatus</name>
    <dbReference type="NCBI Taxonomy" id="210409"/>
    <lineage>
        <taxon>Eukaryota</taxon>
        <taxon>Metazoa</taxon>
        <taxon>Ecdysozoa</taxon>
        <taxon>Arthropoda</taxon>
        <taxon>Crustacea</taxon>
        <taxon>Multicrustacea</taxon>
        <taxon>Malacostraca</taxon>
        <taxon>Eumalacostraca</taxon>
        <taxon>Eucarida</taxon>
        <taxon>Decapoda</taxon>
        <taxon>Pleocyemata</taxon>
        <taxon>Brachyura</taxon>
        <taxon>Eubrachyura</taxon>
        <taxon>Portunoidea</taxon>
        <taxon>Portunidae</taxon>
        <taxon>Portuninae</taxon>
        <taxon>Portunus</taxon>
    </lineage>
</organism>
<comment type="caution">
    <text evidence="2">The sequence shown here is derived from an EMBL/GenBank/DDBJ whole genome shotgun (WGS) entry which is preliminary data.</text>
</comment>
<gene>
    <name evidence="2" type="ORF">E2C01_036921</name>
</gene>
<keyword evidence="3" id="KW-1185">Reference proteome</keyword>
<evidence type="ECO:0000256" key="1">
    <source>
        <dbReference type="SAM" id="MobiDB-lite"/>
    </source>
</evidence>
<protein>
    <submittedName>
        <fullName evidence="2">Uncharacterized protein</fullName>
    </submittedName>
</protein>
<sequence length="107" mass="11606">MRNSSRYGAALWKPDRPTHTCMPAPSSPLPDPLATPSPAILHHYHFTAPSRTLTPSPTQIDTLPLTDLQIYIREMNTRAIKMRYRGRGLGCGGGCRCGDGGGRGCSI</sequence>
<evidence type="ECO:0000313" key="2">
    <source>
        <dbReference type="EMBL" id="MPC43278.1"/>
    </source>
</evidence>
<accession>A0A5B7FDZ7</accession>
<proteinExistence type="predicted"/>
<dbReference type="Proteomes" id="UP000324222">
    <property type="component" value="Unassembled WGS sequence"/>
</dbReference>
<evidence type="ECO:0000313" key="3">
    <source>
        <dbReference type="Proteomes" id="UP000324222"/>
    </source>
</evidence>
<dbReference type="AlphaFoldDB" id="A0A5B7FDZ7"/>
<feature type="region of interest" description="Disordered" evidence="1">
    <location>
        <begin position="1"/>
        <end position="34"/>
    </location>
</feature>
<dbReference type="EMBL" id="VSRR010005758">
    <property type="protein sequence ID" value="MPC43278.1"/>
    <property type="molecule type" value="Genomic_DNA"/>
</dbReference>
<name>A0A5B7FDZ7_PORTR</name>
<reference evidence="2 3" key="1">
    <citation type="submission" date="2019-05" db="EMBL/GenBank/DDBJ databases">
        <title>Another draft genome of Portunus trituberculatus and its Hox gene families provides insights of decapod evolution.</title>
        <authorList>
            <person name="Jeong J.-H."/>
            <person name="Song I."/>
            <person name="Kim S."/>
            <person name="Choi T."/>
            <person name="Kim D."/>
            <person name="Ryu S."/>
            <person name="Kim W."/>
        </authorList>
    </citation>
    <scope>NUCLEOTIDE SEQUENCE [LARGE SCALE GENOMIC DNA]</scope>
    <source>
        <tissue evidence="2">Muscle</tissue>
    </source>
</reference>
<feature type="compositionally biased region" description="Pro residues" evidence="1">
    <location>
        <begin position="25"/>
        <end position="34"/>
    </location>
</feature>